<dbReference type="AlphaFoldDB" id="A0AAI9VDV9"/>
<dbReference type="EMBL" id="MPDP01000076">
    <property type="protein sequence ID" value="KAK1484719.1"/>
    <property type="molecule type" value="Genomic_DNA"/>
</dbReference>
<gene>
    <name evidence="1" type="ORF">CCUS01_15504</name>
</gene>
<sequence length="155" mass="16983">MARSNFLSVDLSVPSVTALVWGWKAGGDWGGTVTRRNVASPPHPPVVDTSNLNPLIRRQKRCRPTRLCGAHGATVHIELVRELVTSPFTPSPAAADLLLASSLDICKKRTTGCPTVTNARLYPWTHIRSMFSPQCTRHVGHCPILRPCSHTEVGW</sequence>
<protein>
    <submittedName>
        <fullName evidence="1">Uncharacterized protein</fullName>
    </submittedName>
</protein>
<evidence type="ECO:0000313" key="2">
    <source>
        <dbReference type="Proteomes" id="UP001239213"/>
    </source>
</evidence>
<keyword evidence="2" id="KW-1185">Reference proteome</keyword>
<organism evidence="1 2">
    <name type="scientific">Colletotrichum cuscutae</name>
    <dbReference type="NCBI Taxonomy" id="1209917"/>
    <lineage>
        <taxon>Eukaryota</taxon>
        <taxon>Fungi</taxon>
        <taxon>Dikarya</taxon>
        <taxon>Ascomycota</taxon>
        <taxon>Pezizomycotina</taxon>
        <taxon>Sordariomycetes</taxon>
        <taxon>Hypocreomycetidae</taxon>
        <taxon>Glomerellales</taxon>
        <taxon>Glomerellaceae</taxon>
        <taxon>Colletotrichum</taxon>
        <taxon>Colletotrichum acutatum species complex</taxon>
    </lineage>
</organism>
<evidence type="ECO:0000313" key="1">
    <source>
        <dbReference type="EMBL" id="KAK1484719.1"/>
    </source>
</evidence>
<dbReference type="Proteomes" id="UP001239213">
    <property type="component" value="Unassembled WGS sequence"/>
</dbReference>
<proteinExistence type="predicted"/>
<accession>A0AAI9VDV9</accession>
<comment type="caution">
    <text evidence="1">The sequence shown here is derived from an EMBL/GenBank/DDBJ whole genome shotgun (WGS) entry which is preliminary data.</text>
</comment>
<reference evidence="1" key="1">
    <citation type="submission" date="2016-11" db="EMBL/GenBank/DDBJ databases">
        <title>The genome sequence of Colletotrichum cuscutae.</title>
        <authorList>
            <person name="Baroncelli R."/>
        </authorList>
    </citation>
    <scope>NUCLEOTIDE SEQUENCE</scope>
    <source>
        <strain evidence="1">IMI 304802</strain>
    </source>
</reference>
<name>A0AAI9VDV9_9PEZI</name>